<dbReference type="InterPro" id="IPR018165">
    <property type="entry name" value="Ala-tRNA-synth_IIc_core"/>
</dbReference>
<evidence type="ECO:0000313" key="7">
    <source>
        <dbReference type="Proteomes" id="UP000018890"/>
    </source>
</evidence>
<name>W4PXT1_9BACI</name>
<gene>
    <name evidence="6" type="ORF">JCM9140_479</name>
</gene>
<dbReference type="PANTHER" id="PTHR43462">
    <property type="entry name" value="ALANYL-TRNA EDITING PROTEIN"/>
    <property type="match status" value="1"/>
</dbReference>
<evidence type="ECO:0000259" key="5">
    <source>
        <dbReference type="PROSITE" id="PS50860"/>
    </source>
</evidence>
<organism evidence="6 7">
    <name type="scientific">Halalkalibacter wakoensis JCM 9140</name>
    <dbReference type="NCBI Taxonomy" id="1236970"/>
    <lineage>
        <taxon>Bacteria</taxon>
        <taxon>Bacillati</taxon>
        <taxon>Bacillota</taxon>
        <taxon>Bacilli</taxon>
        <taxon>Bacillales</taxon>
        <taxon>Bacillaceae</taxon>
        <taxon>Halalkalibacter</taxon>
    </lineage>
</organism>
<comment type="caution">
    <text evidence="6">The sequence shown here is derived from an EMBL/GenBank/DDBJ whole genome shotgun (WGS) entry which is preliminary data.</text>
</comment>
<dbReference type="AlphaFoldDB" id="W4PXT1"/>
<sequence>MTKKLYYTDSEQKQFSARVLKQEQGVEGNWYVTLSETAFYPTGGGQPCDTGHIQGIPVIGVEEIDGEIRHKLKSILPNHDHVHGVIDWERRFDHMQQHCGQHMLSAAFANVFQFETVSFHLGKEVCTIDLATEKLGEEEVKEAVKIVNKLILENRAIETKWVREEEISQYHLRKKPSVKGNIRLVIIPDFDQNACGGTHPKSTGEVGALKVLQWERHKKQTRVSFICGERVLEQFDRKHNTLLNLTKALHSPEHELLHVVEKRLLKEKEAQIEITHLKEKLLYFEAKEMIADGELIIERMFEERSFKELQQLAQIIVEQNPNCTVFFVSRNESRLQVIGAKGENSRTPCKKPILKALTFMNGKGGGTERFVQGGGDSNGSSSEVLQYIRACVQEEEV</sequence>
<dbReference type="PROSITE" id="PS50860">
    <property type="entry name" value="AA_TRNA_LIGASE_II_ALA"/>
    <property type="match status" value="1"/>
</dbReference>
<protein>
    <submittedName>
        <fullName evidence="6">Alanyl-tRNA synthetase family protein</fullName>
    </submittedName>
</protein>
<dbReference type="STRING" id="1236970.JCM9140_479"/>
<dbReference type="InterPro" id="IPR012947">
    <property type="entry name" value="tRNA_SAD"/>
</dbReference>
<dbReference type="EMBL" id="BAUT01000002">
    <property type="protein sequence ID" value="GAE24542.1"/>
    <property type="molecule type" value="Genomic_DNA"/>
</dbReference>
<evidence type="ECO:0000313" key="6">
    <source>
        <dbReference type="EMBL" id="GAE24542.1"/>
    </source>
</evidence>
<dbReference type="SUPFAM" id="SSF55186">
    <property type="entry name" value="ThrRS/AlaRS common domain"/>
    <property type="match status" value="1"/>
</dbReference>
<dbReference type="Proteomes" id="UP000018890">
    <property type="component" value="Unassembled WGS sequence"/>
</dbReference>
<dbReference type="InterPro" id="IPR018163">
    <property type="entry name" value="Thr/Ala-tRNA-synth_IIc_edit"/>
</dbReference>
<dbReference type="InterPro" id="IPR051335">
    <property type="entry name" value="Alanyl-tRNA_Editing_Enzymes"/>
</dbReference>
<dbReference type="PANTHER" id="PTHR43462:SF1">
    <property type="entry name" value="ALANYL-TRNA EDITING PROTEIN AARSD1"/>
    <property type="match status" value="1"/>
</dbReference>
<evidence type="ECO:0000256" key="4">
    <source>
        <dbReference type="ARBA" id="ARBA00022833"/>
    </source>
</evidence>
<dbReference type="GO" id="GO:0006419">
    <property type="term" value="P:alanyl-tRNA aminoacylation"/>
    <property type="evidence" value="ECO:0007669"/>
    <property type="project" value="InterPro"/>
</dbReference>
<comment type="subcellular location">
    <subcellularLocation>
        <location evidence="2">Cytoplasm</location>
    </subcellularLocation>
</comment>
<dbReference type="GO" id="GO:0003676">
    <property type="term" value="F:nucleic acid binding"/>
    <property type="evidence" value="ECO:0007669"/>
    <property type="project" value="InterPro"/>
</dbReference>
<dbReference type="InterPro" id="IPR009000">
    <property type="entry name" value="Transl_B-barrel_sf"/>
</dbReference>
<dbReference type="GO" id="GO:0046872">
    <property type="term" value="F:metal ion binding"/>
    <property type="evidence" value="ECO:0007669"/>
    <property type="project" value="UniProtKB-KW"/>
</dbReference>
<dbReference type="SUPFAM" id="SSF50447">
    <property type="entry name" value="Translation proteins"/>
    <property type="match status" value="1"/>
</dbReference>
<accession>W4PXT1</accession>
<keyword evidence="3" id="KW-0479">Metal-binding</keyword>
<keyword evidence="7" id="KW-1185">Reference proteome</keyword>
<reference evidence="6" key="1">
    <citation type="journal article" date="2014" name="Genome Announc.">
        <title>Draft Genome Sequences of Three Alkaliphilic Bacillus Strains, Bacillus wakoensis JCM 9140T, Bacillus akibai JCM 9157T, and Bacillus hemicellulosilyticus JCM 9152T.</title>
        <authorList>
            <person name="Yuki M."/>
            <person name="Oshima K."/>
            <person name="Suda W."/>
            <person name="Oshida Y."/>
            <person name="Kitamura K."/>
            <person name="Iida T."/>
            <person name="Hattori M."/>
            <person name="Ohkuma M."/>
        </authorList>
    </citation>
    <scope>NUCLEOTIDE SEQUENCE [LARGE SCALE GENOMIC DNA]</scope>
    <source>
        <strain evidence="6">JCM 9140</strain>
    </source>
</reference>
<dbReference type="SMART" id="SM00863">
    <property type="entry name" value="tRNA_SAD"/>
    <property type="match status" value="1"/>
</dbReference>
<evidence type="ECO:0000256" key="1">
    <source>
        <dbReference type="ARBA" id="ARBA00001947"/>
    </source>
</evidence>
<dbReference type="Gene3D" id="3.10.310.40">
    <property type="match status" value="1"/>
</dbReference>
<proteinExistence type="predicted"/>
<dbReference type="GO" id="GO:0005737">
    <property type="term" value="C:cytoplasm"/>
    <property type="evidence" value="ECO:0007669"/>
    <property type="project" value="UniProtKB-SubCell"/>
</dbReference>
<dbReference type="Gene3D" id="2.40.30.130">
    <property type="match status" value="1"/>
</dbReference>
<dbReference type="GO" id="GO:0005524">
    <property type="term" value="F:ATP binding"/>
    <property type="evidence" value="ECO:0007669"/>
    <property type="project" value="InterPro"/>
</dbReference>
<dbReference type="OrthoDB" id="9812949at2"/>
<feature type="domain" description="Alanyl-transfer RNA synthetases family profile" evidence="5">
    <location>
        <begin position="1"/>
        <end position="213"/>
    </location>
</feature>
<dbReference type="GO" id="GO:0004813">
    <property type="term" value="F:alanine-tRNA ligase activity"/>
    <property type="evidence" value="ECO:0007669"/>
    <property type="project" value="InterPro"/>
</dbReference>
<keyword evidence="4" id="KW-0862">Zinc</keyword>
<comment type="cofactor">
    <cofactor evidence="1">
        <name>Zn(2+)</name>
        <dbReference type="ChEBI" id="CHEBI:29105"/>
    </cofactor>
</comment>
<dbReference type="Pfam" id="PF07973">
    <property type="entry name" value="tRNA_SAD"/>
    <property type="match status" value="1"/>
</dbReference>
<dbReference type="Gene3D" id="3.30.980.10">
    <property type="entry name" value="Threonyl-trna Synthetase, Chain A, domain 2"/>
    <property type="match status" value="1"/>
</dbReference>
<evidence type="ECO:0000256" key="3">
    <source>
        <dbReference type="ARBA" id="ARBA00022723"/>
    </source>
</evidence>
<dbReference type="GO" id="GO:0002161">
    <property type="term" value="F:aminoacyl-tRNA deacylase activity"/>
    <property type="evidence" value="ECO:0007669"/>
    <property type="project" value="UniProtKB-ARBA"/>
</dbReference>
<keyword evidence="6" id="KW-0436">Ligase</keyword>
<dbReference type="RefSeq" id="WP_034741656.1">
    <property type="nucleotide sequence ID" value="NZ_BAUT01000002.1"/>
</dbReference>
<evidence type="ECO:0000256" key="2">
    <source>
        <dbReference type="ARBA" id="ARBA00004496"/>
    </source>
</evidence>
<keyword evidence="6" id="KW-0030">Aminoacyl-tRNA synthetase</keyword>